<comment type="caution">
    <text evidence="3">The sequence shown here is derived from an EMBL/GenBank/DDBJ whole genome shotgun (WGS) entry which is preliminary data.</text>
</comment>
<dbReference type="InterPro" id="IPR029063">
    <property type="entry name" value="SAM-dependent_MTases_sf"/>
</dbReference>
<feature type="domain" description="Methyltransferase type 11" evidence="2">
    <location>
        <begin position="98"/>
        <end position="155"/>
    </location>
</feature>
<accession>A0A9P1H0A8</accession>
<reference evidence="3" key="1">
    <citation type="submission" date="2022-11" db="EMBL/GenBank/DDBJ databases">
        <authorList>
            <person name="Scott C."/>
            <person name="Bruce N."/>
        </authorList>
    </citation>
    <scope>NUCLEOTIDE SEQUENCE</scope>
</reference>
<dbReference type="GO" id="GO:0008757">
    <property type="term" value="F:S-adenosylmethionine-dependent methyltransferase activity"/>
    <property type="evidence" value="ECO:0007669"/>
    <property type="project" value="InterPro"/>
</dbReference>
<evidence type="ECO:0000313" key="4">
    <source>
        <dbReference type="Proteomes" id="UP000838763"/>
    </source>
</evidence>
<proteinExistence type="predicted"/>
<gene>
    <name evidence="3" type="ORF">PPNO1_LOCUS2845</name>
</gene>
<sequence>MDSKDVRSEQGAKVTGSSFASFGQTIPEDVPSGDSGESVILLTQETQGGLSLVRSAIGPEGQVIVIKPKTVSFYTTVHAVNIPELTPNKDEPQASYAPAPGNTRYVESNLQAVALSDKFADCIVSSRLTELVNPSEVQIVVDEIYRLLKPGGRLALSDLFLRKSLEEVAQGALPKREEALERATLVDHFESYLRIVGFENISIVDKKSDINTILEQEAGDGEAETQPQDDGDGAPYRRRLGRFTRSLVGQSDSADKRDDGDYDWNEWAGYFHVFAKKPEV</sequence>
<feature type="compositionally biased region" description="Acidic residues" evidence="1">
    <location>
        <begin position="217"/>
        <end position="232"/>
    </location>
</feature>
<feature type="compositionally biased region" description="Basic and acidic residues" evidence="1">
    <location>
        <begin position="1"/>
        <end position="10"/>
    </location>
</feature>
<dbReference type="Pfam" id="PF08241">
    <property type="entry name" value="Methyltransf_11"/>
    <property type="match status" value="1"/>
</dbReference>
<dbReference type="OrthoDB" id="66144at2759"/>
<feature type="region of interest" description="Disordered" evidence="1">
    <location>
        <begin position="217"/>
        <end position="238"/>
    </location>
</feature>
<dbReference type="AlphaFoldDB" id="A0A9P1H0A8"/>
<evidence type="ECO:0000259" key="2">
    <source>
        <dbReference type="Pfam" id="PF08241"/>
    </source>
</evidence>
<feature type="region of interest" description="Disordered" evidence="1">
    <location>
        <begin position="1"/>
        <end position="36"/>
    </location>
</feature>
<dbReference type="SUPFAM" id="SSF53335">
    <property type="entry name" value="S-adenosyl-L-methionine-dependent methyltransferases"/>
    <property type="match status" value="1"/>
</dbReference>
<dbReference type="Proteomes" id="UP000838763">
    <property type="component" value="Unassembled WGS sequence"/>
</dbReference>
<dbReference type="InterPro" id="IPR013216">
    <property type="entry name" value="Methyltransf_11"/>
</dbReference>
<dbReference type="EMBL" id="CALLCH030000007">
    <property type="protein sequence ID" value="CAI4213093.1"/>
    <property type="molecule type" value="Genomic_DNA"/>
</dbReference>
<evidence type="ECO:0000313" key="3">
    <source>
        <dbReference type="EMBL" id="CAI4213093.1"/>
    </source>
</evidence>
<feature type="compositionally biased region" description="Polar residues" evidence="1">
    <location>
        <begin position="15"/>
        <end position="24"/>
    </location>
</feature>
<evidence type="ECO:0000256" key="1">
    <source>
        <dbReference type="SAM" id="MobiDB-lite"/>
    </source>
</evidence>
<protein>
    <recommendedName>
        <fullName evidence="2">Methyltransferase type 11 domain-containing protein</fullName>
    </recommendedName>
</protein>
<organism evidence="3 4">
    <name type="scientific">Parascedosporium putredinis</name>
    <dbReference type="NCBI Taxonomy" id="1442378"/>
    <lineage>
        <taxon>Eukaryota</taxon>
        <taxon>Fungi</taxon>
        <taxon>Dikarya</taxon>
        <taxon>Ascomycota</taxon>
        <taxon>Pezizomycotina</taxon>
        <taxon>Sordariomycetes</taxon>
        <taxon>Hypocreomycetidae</taxon>
        <taxon>Microascales</taxon>
        <taxon>Microascaceae</taxon>
        <taxon>Parascedosporium</taxon>
    </lineage>
</organism>
<keyword evidence="4" id="KW-1185">Reference proteome</keyword>
<name>A0A9P1H0A8_9PEZI</name>
<dbReference type="Gene3D" id="3.40.50.150">
    <property type="entry name" value="Vaccinia Virus protein VP39"/>
    <property type="match status" value="1"/>
</dbReference>